<dbReference type="Gene3D" id="1.10.357.10">
    <property type="entry name" value="Tetracycline Repressor, domain 2"/>
    <property type="match status" value="1"/>
</dbReference>
<gene>
    <name evidence="1" type="ORF">MNBD_GAMMA08-600</name>
</gene>
<sequence>EAIRSLFESELLKIIKQASGEQTLKGNQTEIDRTWSSLAMLIGGVTLARAVKDEELSNEIAAAIKNEIIALHKSQ</sequence>
<dbReference type="AlphaFoldDB" id="A0A3B0XC44"/>
<protein>
    <submittedName>
        <fullName evidence="1">Transcriptional regulator, AcrR family</fullName>
    </submittedName>
</protein>
<dbReference type="EMBL" id="UOFH01000057">
    <property type="protein sequence ID" value="VAW59129.1"/>
    <property type="molecule type" value="Genomic_DNA"/>
</dbReference>
<accession>A0A3B0XC44</accession>
<dbReference type="SUPFAM" id="SSF48498">
    <property type="entry name" value="Tetracyclin repressor-like, C-terminal domain"/>
    <property type="match status" value="1"/>
</dbReference>
<name>A0A3B0XC44_9ZZZZ</name>
<proteinExistence type="predicted"/>
<dbReference type="InterPro" id="IPR036271">
    <property type="entry name" value="Tet_transcr_reg_TetR-rel_C_sf"/>
</dbReference>
<reference evidence="1" key="1">
    <citation type="submission" date="2018-06" db="EMBL/GenBank/DDBJ databases">
        <authorList>
            <person name="Zhirakovskaya E."/>
        </authorList>
    </citation>
    <scope>NUCLEOTIDE SEQUENCE</scope>
</reference>
<organism evidence="1">
    <name type="scientific">hydrothermal vent metagenome</name>
    <dbReference type="NCBI Taxonomy" id="652676"/>
    <lineage>
        <taxon>unclassified sequences</taxon>
        <taxon>metagenomes</taxon>
        <taxon>ecological metagenomes</taxon>
    </lineage>
</organism>
<evidence type="ECO:0000313" key="1">
    <source>
        <dbReference type="EMBL" id="VAW59129.1"/>
    </source>
</evidence>
<feature type="non-terminal residue" evidence="1">
    <location>
        <position position="1"/>
    </location>
</feature>